<organism evidence="7 8">
    <name type="scientific">Testicularia cyperi</name>
    <dbReference type="NCBI Taxonomy" id="1882483"/>
    <lineage>
        <taxon>Eukaryota</taxon>
        <taxon>Fungi</taxon>
        <taxon>Dikarya</taxon>
        <taxon>Basidiomycota</taxon>
        <taxon>Ustilaginomycotina</taxon>
        <taxon>Ustilaginomycetes</taxon>
        <taxon>Ustilaginales</taxon>
        <taxon>Anthracoideaceae</taxon>
        <taxon>Testicularia</taxon>
    </lineage>
</organism>
<name>A0A317XVF7_9BASI</name>
<dbReference type="GO" id="GO:0005524">
    <property type="term" value="F:ATP binding"/>
    <property type="evidence" value="ECO:0007669"/>
    <property type="project" value="UniProtKB-KW"/>
</dbReference>
<feature type="compositionally biased region" description="Low complexity" evidence="5">
    <location>
        <begin position="965"/>
        <end position="987"/>
    </location>
</feature>
<keyword evidence="2" id="KW-0547">Nucleotide-binding</keyword>
<dbReference type="Gene3D" id="1.10.510.10">
    <property type="entry name" value="Transferase(Phosphotransferase) domain 1"/>
    <property type="match status" value="1"/>
</dbReference>
<accession>A0A317XVF7</accession>
<evidence type="ECO:0000256" key="2">
    <source>
        <dbReference type="ARBA" id="ARBA00022741"/>
    </source>
</evidence>
<dbReference type="InterPro" id="IPR011009">
    <property type="entry name" value="Kinase-like_dom_sf"/>
</dbReference>
<protein>
    <recommendedName>
        <fullName evidence="6">Protein kinase domain-containing protein</fullName>
    </recommendedName>
</protein>
<feature type="compositionally biased region" description="Low complexity" evidence="5">
    <location>
        <begin position="947"/>
        <end position="958"/>
    </location>
</feature>
<dbReference type="Proteomes" id="UP000246740">
    <property type="component" value="Unassembled WGS sequence"/>
</dbReference>
<dbReference type="PROSITE" id="PS50011">
    <property type="entry name" value="PROTEIN_KINASE_DOM"/>
    <property type="match status" value="1"/>
</dbReference>
<gene>
    <name evidence="7" type="ORF">BCV70DRAFT_215651</name>
</gene>
<dbReference type="GO" id="GO:0004674">
    <property type="term" value="F:protein serine/threonine kinase activity"/>
    <property type="evidence" value="ECO:0007669"/>
    <property type="project" value="TreeGrafter"/>
</dbReference>
<dbReference type="InParanoid" id="A0A317XVF7"/>
<evidence type="ECO:0000313" key="8">
    <source>
        <dbReference type="Proteomes" id="UP000246740"/>
    </source>
</evidence>
<evidence type="ECO:0000256" key="4">
    <source>
        <dbReference type="ARBA" id="ARBA00022840"/>
    </source>
</evidence>
<keyword evidence="3" id="KW-0418">Kinase</keyword>
<evidence type="ECO:0000256" key="1">
    <source>
        <dbReference type="ARBA" id="ARBA00022679"/>
    </source>
</evidence>
<evidence type="ECO:0000256" key="3">
    <source>
        <dbReference type="ARBA" id="ARBA00022777"/>
    </source>
</evidence>
<dbReference type="InterPro" id="IPR000719">
    <property type="entry name" value="Prot_kinase_dom"/>
</dbReference>
<dbReference type="OrthoDB" id="4062651at2759"/>
<feature type="compositionally biased region" description="Low complexity" evidence="5">
    <location>
        <begin position="803"/>
        <end position="814"/>
    </location>
</feature>
<feature type="region of interest" description="Disordered" evidence="5">
    <location>
        <begin position="947"/>
        <end position="998"/>
    </location>
</feature>
<dbReference type="PANTHER" id="PTHR43289:SF6">
    <property type="entry name" value="SERINE_THREONINE-PROTEIN KINASE NEKL-3"/>
    <property type="match status" value="1"/>
</dbReference>
<evidence type="ECO:0000259" key="6">
    <source>
        <dbReference type="PROSITE" id="PS50011"/>
    </source>
</evidence>
<feature type="region of interest" description="Disordered" evidence="5">
    <location>
        <begin position="558"/>
        <end position="618"/>
    </location>
</feature>
<keyword evidence="4" id="KW-0067">ATP-binding</keyword>
<feature type="region of interest" description="Disordered" evidence="5">
    <location>
        <begin position="779"/>
        <end position="861"/>
    </location>
</feature>
<feature type="region of interest" description="Disordered" evidence="5">
    <location>
        <begin position="659"/>
        <end position="688"/>
    </location>
</feature>
<dbReference type="AlphaFoldDB" id="A0A317XVF7"/>
<feature type="compositionally biased region" description="Basic and acidic residues" evidence="5">
    <location>
        <begin position="847"/>
        <end position="858"/>
    </location>
</feature>
<dbReference type="Pfam" id="PF00069">
    <property type="entry name" value="Pkinase"/>
    <property type="match status" value="1"/>
</dbReference>
<feature type="compositionally biased region" description="Polar residues" evidence="5">
    <location>
        <begin position="567"/>
        <end position="581"/>
    </location>
</feature>
<sequence>MPSKSEQGGGDDAGPPRTLEFPVHGGKLVRYHLSAQKGDSTVDLGNDPNAVVLGKGGFGCVYRYAIDESFTPPSSFDLTQSLGSISGEPSASRKGKALGQLFTGCDRTQKSHCLAGRDTIEKVAVISSLQRPRPRIPSVVAVKLCRTPCSGSFDELQKTGLLDKKRRRADMLDDNLSHIRVVRGEGRIFAYLQAARQRSPRLQEPPLVKLLANLPPNGRSSADIARLGMAGSEDEGEEDENGDDDSLPTRLLVFEKMLELDCEQTPQGWVRSREPWNRQRIEKVALEVIQGLQFLHEHNVTHGDLKPSNLMLDPRTGIVKIIDLGASRRFVQLPNRERNNRSAVEEMDQAVLGRGECLPTLDPNLCEGLGSLTGSPYYMAPEILLQATRYTDVSGRSRSVLEDYEHDYRSVLPAHDWPHFHIGLTDLRRGWGIRADVWSWACTVQALLLKTIPEEKRPSTCIISPFDFSFSRHRDEVLEPLYEKSPDENNVPRFHQWCRALPLLIVRVTLEPVQLLPEANLCSPALQSALRKALRHQDRRPSADAICKGLEAALIRHPLPPVHPNATRLTPSQPAISAQNRSPSPCSPSSSGAYLSQPPVTPGLSPTTANSPSSSVGVESVSFLTGSDLQLSLASDATPCALQVAAEGVSPCGQVSKVRSSTFGEMPSSRSLEASQRHPQQEYGRDAQDTTKSLCLTVPSAVTDALPGAPAGTRLPVVLRHQNAQNSQTKSLVNFDTVPHAGASDGLNSSLLPDCSDQALAWPPWMSSVSAGSRSVPASPLQWKGPSVPAVCHARNDSRSRSMRSMSHSFSQNSAEPSTAMPTDAMRPPWDRSRSEGTPCKLNAGPKKSDGEGRESGSARKQLSLFAGIKERQDRLMSVGPRWLSTSTSQRKANWRGSEHDDFDSISPGASISKASHQDTTHRMRGDKSDTTSRRLLRRLLTWSSVTSGSSQSSTTADRSMRAWSHSPSPSIATTAPSMQSSPSSASLHRAGLGRRAR</sequence>
<feature type="region of interest" description="Disordered" evidence="5">
    <location>
        <begin position="885"/>
        <end position="933"/>
    </location>
</feature>
<keyword evidence="8" id="KW-1185">Reference proteome</keyword>
<dbReference type="EMBL" id="KZ819189">
    <property type="protein sequence ID" value="PWZ02286.1"/>
    <property type="molecule type" value="Genomic_DNA"/>
</dbReference>
<dbReference type="PROSITE" id="PS00108">
    <property type="entry name" value="PROTEIN_KINASE_ST"/>
    <property type="match status" value="1"/>
</dbReference>
<feature type="domain" description="Protein kinase" evidence="6">
    <location>
        <begin position="47"/>
        <end position="560"/>
    </location>
</feature>
<dbReference type="PANTHER" id="PTHR43289">
    <property type="entry name" value="MITOGEN-ACTIVATED PROTEIN KINASE KINASE KINASE 20-RELATED"/>
    <property type="match status" value="1"/>
</dbReference>
<evidence type="ECO:0000256" key="5">
    <source>
        <dbReference type="SAM" id="MobiDB-lite"/>
    </source>
</evidence>
<feature type="compositionally biased region" description="Basic and acidic residues" evidence="5">
    <location>
        <begin position="675"/>
        <end position="688"/>
    </location>
</feature>
<proteinExistence type="predicted"/>
<dbReference type="InterPro" id="IPR008271">
    <property type="entry name" value="Ser/Thr_kinase_AS"/>
</dbReference>
<feature type="compositionally biased region" description="Low complexity" evidence="5">
    <location>
        <begin position="582"/>
        <end position="591"/>
    </location>
</feature>
<evidence type="ECO:0000313" key="7">
    <source>
        <dbReference type="EMBL" id="PWZ02286.1"/>
    </source>
</evidence>
<reference evidence="7 8" key="1">
    <citation type="journal article" date="2018" name="Mol. Biol. Evol.">
        <title>Broad Genomic Sampling Reveals a Smut Pathogenic Ancestry of the Fungal Clade Ustilaginomycotina.</title>
        <authorList>
            <person name="Kijpornyongpan T."/>
            <person name="Mondo S.J."/>
            <person name="Barry K."/>
            <person name="Sandor L."/>
            <person name="Lee J."/>
            <person name="Lipzen A."/>
            <person name="Pangilinan J."/>
            <person name="LaButti K."/>
            <person name="Hainaut M."/>
            <person name="Henrissat B."/>
            <person name="Grigoriev I.V."/>
            <person name="Spatafora J.W."/>
            <person name="Aime M.C."/>
        </authorList>
    </citation>
    <scope>NUCLEOTIDE SEQUENCE [LARGE SCALE GENOMIC DNA]</scope>
    <source>
        <strain evidence="7 8">MCA 3645</strain>
    </source>
</reference>
<feature type="compositionally biased region" description="Polar residues" evidence="5">
    <location>
        <begin position="659"/>
        <end position="674"/>
    </location>
</feature>
<dbReference type="SMART" id="SM00220">
    <property type="entry name" value="S_TKc"/>
    <property type="match status" value="1"/>
</dbReference>
<dbReference type="STRING" id="1882483.A0A317XVF7"/>
<feature type="compositionally biased region" description="Basic and acidic residues" evidence="5">
    <location>
        <begin position="916"/>
        <end position="933"/>
    </location>
</feature>
<keyword evidence="1" id="KW-0808">Transferase</keyword>
<dbReference type="SUPFAM" id="SSF56112">
    <property type="entry name" value="Protein kinase-like (PK-like)"/>
    <property type="match status" value="1"/>
</dbReference>